<dbReference type="InterPro" id="IPR001638">
    <property type="entry name" value="Solute-binding_3/MltF_N"/>
</dbReference>
<name>A0A2S3UVM0_9HYPH</name>
<evidence type="ECO:0000313" key="4">
    <source>
        <dbReference type="EMBL" id="POF31767.1"/>
    </source>
</evidence>
<evidence type="ECO:0000259" key="3">
    <source>
        <dbReference type="Pfam" id="PF00497"/>
    </source>
</evidence>
<evidence type="ECO:0000313" key="5">
    <source>
        <dbReference type="Proteomes" id="UP000236959"/>
    </source>
</evidence>
<accession>A0A2S3UVM0</accession>
<dbReference type="AlphaFoldDB" id="A0A2S3UVM0"/>
<dbReference type="OrthoDB" id="370676at2"/>
<feature type="signal peptide" evidence="2">
    <location>
        <begin position="1"/>
        <end position="16"/>
    </location>
</feature>
<feature type="domain" description="Solute-binding protein family 3/N-terminal" evidence="3">
    <location>
        <begin position="41"/>
        <end position="246"/>
    </location>
</feature>
<reference evidence="4 5" key="1">
    <citation type="submission" date="2018-01" db="EMBL/GenBank/DDBJ databases">
        <title>Genomic Encyclopedia of Archaeal and Bacterial Type Strains, Phase II (KMG-II): from individual species to whole genera.</title>
        <authorList>
            <person name="Goeker M."/>
        </authorList>
    </citation>
    <scope>NUCLEOTIDE SEQUENCE [LARGE SCALE GENOMIC DNA]</scope>
    <source>
        <strain evidence="4 5">DSM 17023</strain>
    </source>
</reference>
<organism evidence="4 5">
    <name type="scientific">Roseibium marinum</name>
    <dbReference type="NCBI Taxonomy" id="281252"/>
    <lineage>
        <taxon>Bacteria</taxon>
        <taxon>Pseudomonadati</taxon>
        <taxon>Pseudomonadota</taxon>
        <taxon>Alphaproteobacteria</taxon>
        <taxon>Hyphomicrobiales</taxon>
        <taxon>Stappiaceae</taxon>
        <taxon>Roseibium</taxon>
    </lineage>
</organism>
<dbReference type="SUPFAM" id="SSF53850">
    <property type="entry name" value="Periplasmic binding protein-like II"/>
    <property type="match status" value="1"/>
</dbReference>
<dbReference type="PANTHER" id="PTHR35936:SF19">
    <property type="entry name" value="AMINO-ACID-BINDING PROTEIN YXEM-RELATED"/>
    <property type="match status" value="1"/>
</dbReference>
<dbReference type="Proteomes" id="UP000236959">
    <property type="component" value="Unassembled WGS sequence"/>
</dbReference>
<evidence type="ECO:0000256" key="2">
    <source>
        <dbReference type="SAM" id="SignalP"/>
    </source>
</evidence>
<comment type="caution">
    <text evidence="4">The sequence shown here is derived from an EMBL/GenBank/DDBJ whole genome shotgun (WGS) entry which is preliminary data.</text>
</comment>
<feature type="chain" id="PRO_5015776263" evidence="2">
    <location>
        <begin position="17"/>
        <end position="250"/>
    </location>
</feature>
<dbReference type="Gene3D" id="3.40.190.10">
    <property type="entry name" value="Periplasmic binding protein-like II"/>
    <property type="match status" value="2"/>
</dbReference>
<protein>
    <submittedName>
        <fullName evidence="4">Polar amino acid transport system substrate-binding protein</fullName>
    </submittedName>
</protein>
<proteinExistence type="predicted"/>
<dbReference type="RefSeq" id="WP_103222733.1">
    <property type="nucleotide sequence ID" value="NZ_PPCN01000004.1"/>
</dbReference>
<dbReference type="PANTHER" id="PTHR35936">
    <property type="entry name" value="MEMBRANE-BOUND LYTIC MUREIN TRANSGLYCOSYLASE F"/>
    <property type="match status" value="1"/>
</dbReference>
<dbReference type="Pfam" id="PF00497">
    <property type="entry name" value="SBP_bac_3"/>
    <property type="match status" value="1"/>
</dbReference>
<keyword evidence="1 2" id="KW-0732">Signal</keyword>
<keyword evidence="5" id="KW-1185">Reference proteome</keyword>
<dbReference type="EMBL" id="PPCN01000004">
    <property type="protein sequence ID" value="POF31767.1"/>
    <property type="molecule type" value="Genomic_DNA"/>
</dbReference>
<sequence length="250" mass="27956">MSLVHLRCLLPLLVFAAATLPAKSAEMLLATDAWSPKRISTSESEAGPDVDLIKEIARRSDADLKVAQMPLGRGLASMQSGAVDVMTGLAYRDEQAKYIVYTDTPYFKCRTAFYTLRGLSKDIRGYPDLSGHQIGYVLHSAYFDRFDKDATLNKIGVPEEQTLMDMLLKRRIAVIIGTDCQFDYYIRRQGLASTVEKAPYSPGSSVDLFLGVSKKSAWAHRIGALNRIIRDLVDEGYVDRIAREYYRTPS</sequence>
<gene>
    <name evidence="4" type="ORF">CLV41_104337</name>
</gene>
<evidence type="ECO:0000256" key="1">
    <source>
        <dbReference type="ARBA" id="ARBA00022729"/>
    </source>
</evidence>